<protein>
    <submittedName>
        <fullName evidence="2">Uncharacterized protein</fullName>
    </submittedName>
</protein>
<evidence type="ECO:0000313" key="3">
    <source>
        <dbReference type="Proteomes" id="UP001266305"/>
    </source>
</evidence>
<keyword evidence="3" id="KW-1185">Reference proteome</keyword>
<feature type="region of interest" description="Disordered" evidence="1">
    <location>
        <begin position="1"/>
        <end position="24"/>
    </location>
</feature>
<dbReference type="Proteomes" id="UP001266305">
    <property type="component" value="Unassembled WGS sequence"/>
</dbReference>
<feature type="non-terminal residue" evidence="2">
    <location>
        <position position="53"/>
    </location>
</feature>
<comment type="caution">
    <text evidence="2">The sequence shown here is derived from an EMBL/GenBank/DDBJ whole genome shotgun (WGS) entry which is preliminary data.</text>
</comment>
<evidence type="ECO:0000256" key="1">
    <source>
        <dbReference type="SAM" id="MobiDB-lite"/>
    </source>
</evidence>
<gene>
    <name evidence="2" type="ORF">P7K49_012038</name>
</gene>
<sequence>MRPAAPSIQPFSPGISPLPQRCSLPVDRGQEELSMAELNFSFEEIVAASPAET</sequence>
<accession>A0ABQ9VSD3</accession>
<name>A0ABQ9VSD3_SAGOE</name>
<organism evidence="2 3">
    <name type="scientific">Saguinus oedipus</name>
    <name type="common">Cotton-top tamarin</name>
    <name type="synonym">Oedipomidas oedipus</name>
    <dbReference type="NCBI Taxonomy" id="9490"/>
    <lineage>
        <taxon>Eukaryota</taxon>
        <taxon>Metazoa</taxon>
        <taxon>Chordata</taxon>
        <taxon>Craniata</taxon>
        <taxon>Vertebrata</taxon>
        <taxon>Euteleostomi</taxon>
        <taxon>Mammalia</taxon>
        <taxon>Eutheria</taxon>
        <taxon>Euarchontoglires</taxon>
        <taxon>Primates</taxon>
        <taxon>Haplorrhini</taxon>
        <taxon>Platyrrhini</taxon>
        <taxon>Cebidae</taxon>
        <taxon>Callitrichinae</taxon>
        <taxon>Saguinus</taxon>
    </lineage>
</organism>
<reference evidence="2 3" key="1">
    <citation type="submission" date="2023-05" db="EMBL/GenBank/DDBJ databases">
        <title>B98-5 Cell Line De Novo Hybrid Assembly: An Optical Mapping Approach.</title>
        <authorList>
            <person name="Kananen K."/>
            <person name="Auerbach J.A."/>
            <person name="Kautto E."/>
            <person name="Blachly J.S."/>
        </authorList>
    </citation>
    <scope>NUCLEOTIDE SEQUENCE [LARGE SCALE GENOMIC DNA]</scope>
    <source>
        <strain evidence="2">B95-8</strain>
        <tissue evidence="2">Cell line</tissue>
    </source>
</reference>
<proteinExistence type="predicted"/>
<evidence type="ECO:0000313" key="2">
    <source>
        <dbReference type="EMBL" id="KAK2112291.1"/>
    </source>
</evidence>
<dbReference type="EMBL" id="JASSZA010000005">
    <property type="protein sequence ID" value="KAK2112291.1"/>
    <property type="molecule type" value="Genomic_DNA"/>
</dbReference>